<evidence type="ECO:0000259" key="7">
    <source>
        <dbReference type="Pfam" id="PF22672"/>
    </source>
</evidence>
<dbReference type="VEuPathDB" id="PlasmoDB:PfGB4_040031300"/>
<feature type="domain" description="Duffy-binding-like" evidence="4">
    <location>
        <begin position="379"/>
        <end position="522"/>
    </location>
</feature>
<feature type="compositionally biased region" description="Polar residues" evidence="2">
    <location>
        <begin position="923"/>
        <end position="946"/>
    </location>
</feature>
<sequence>DIIRGKDLHLRHEPGIQHLEKRLESMFQNIQNNNTKLQTLTLHQVREYWWALNRKEVWKAITCGATMNDIFSKNIRNGNTILFDYKCAHHVNKDVPTNLDYVPQFLRWFEEWAEEFCRKRNIKLKMAKEACRKDSQGLYCSQNGFDCTKLIQNKDSCFRDSNCTTCSNKCISYDFWLGDQRNEFKMQKGKYENERETYVNKNGISNSNINNEYHKTFYQNFGENNHKTANYFLQLLNNGRYCKNQKNSEENIDFTMTGYKDAFYRSDYCQVCPDCVIDCVGGECKEKRKYDGKCMKEQIYTRPQNLLPTNINVLFSGENQEDITEKLSSFCSKEEKKNNTEYQTWQCYYKKRDHNNCEMKGSSYKDKDDPNIIISDECFHLWVKNLLIDTIKWETKLKKCIDYTNVTDCYNECNKNCECFDNWINKKENEWKDVSDVYKDQKEILGIYYKKLENLFDSYFFEVMGALENEEKHGKWNQLTAKLKQIIKPSKKNTDTENSEDKIKLILEHLKDNATTCIDNNSLAVENCPETKTNPCIKNPSASNNLVSVKHIAETMQRRARKQLEENGGEINLKGDATRGKYTKKNGKAVALNDICSIDVQHSNSTYRSEKPCAGKDTEQKMFELKDGWKHGSQIEMSDADAYMPPRRQHFCTSNLEYLETGMSPLNGSDKDPKLLNDSFLGDVLLSANKQVEWIKKKYNGQPHLNDNETMCRAVKYSFADLGDIIKGTDLWDKNHGENKIQETLKQIFGTLYNLLSKDVPQKYGDDKDNKIPYKKLREDWWEANRHQVWRAMKCATKAIPNMKCNGIPIEDYIPQRLRWMTELAEWYVKFKSKVNNQCERRVIKIKLDGNDYRGKPQICEYKDKIEEWKRQWTKLGKKYSTLYANARVNAFKESSHDRKKKIDVDDKDQPVYDFLLDLHLQNGGNVDPSSSTESTRSINDTNTPYDNAGAYVHDMVNLSGSKNKKEFCEGGRTLKDQQLEDAEIDPTPSDDEQPEAPPAPEEGDEEEDNVDQEDNQDEELPPEALPDETEVVEETVAEATEDLASPPTPAPVVDVCKTVEEILNGNNGRTKVGQCNPKTEGPYPDWKCGDQSLVKDQDVCMPPRRQKLCLYYIGHENETKKIQKEDHLRDGFIKTAAAETFLAWYYYKSKHGNGASKLDEKLKQGEIPPEFLRSMFYTYGDYRDIFFDTDISAKIENSHVKGAIDCIGKFFSKDGSKSPSGTTTPQDWWNKHKDEIWKGMLCALEKASGDKDKLTTTYTYANVKFSGGTNPPTLETFAQTPQFLRWFIEWSDEFCRTRGVKIKELKEGCEKYECKKSDETKKEACVKACQEYQKWLKDWKDQYKQQSAKFHQDKNANKYKNTSAEEDVADLSSAHEYLHEQLEKLCTNGDCKCLENPSTQDDETDLPGINDFPEALDYPPKENKNKCECAIPPEPMSCVERTAQTLRKIAHKNIETKLKENGNTYNGHCNNVTNDKYQDRNEETCKFKDDFWSSISLTNNECESKKNDRFKIEEEWKCEADTTDGKNKLCIPPRRKNMCLKKLENIVSTGIIDSKTLLTKIQEVAKNEGDDIIKNLIPENACNESTICDAMKYSFADIGDIVRGRTKINPNNNNIEDILKKDFAEIHRNLHNDIKSKYPDNADNNYTKLREAWWDANRKEVWKAMTCNAPKGAHLLKRINNPGDNSQNIDAIRSSQEKCGFNSEPPDYDYIPERYRFLQEWSEYYCKALKEKNDEMKNECQQCKIENDSMCQNGENDKSCQKCKDKCKSYSEFVKHWEEKFDGQKDQYKKIYLEGSTATSTEANTDYIQNFFRTLSRQCDSVSTIDHYVNESTHCTEYLYPQINSSSSNYAFSKYPKDFKDKCKCKENTTSNNEPKWPSLLGPSFFLPKKPKMKFYPKIGTGVLHPFINMVTDPITIHKIVAESLDSVIPKFHIKPDKIDVATPINNILNDVLPSAIPVGIALALTSIAFLFLK</sequence>
<keyword evidence="3" id="KW-0472">Membrane</keyword>
<dbReference type="VEuPathDB" id="PlasmoDB:PfGN01_020005900"/>
<dbReference type="Gene3D" id="1.20.1310.20">
    <property type="entry name" value="Duffy-antigen binding domain"/>
    <property type="match status" value="4"/>
</dbReference>
<feature type="coiled-coil region" evidence="1">
    <location>
        <begin position="1727"/>
        <end position="1754"/>
    </location>
</feature>
<feature type="domain" description="Duffy-antigen binding" evidence="5">
    <location>
        <begin position="1530"/>
        <end position="1717"/>
    </location>
</feature>
<dbReference type="VEuPathDB" id="PlasmoDB:PfHB3_120005700"/>
<dbReference type="Pfam" id="PF22672">
    <property type="entry name" value="DBL_C"/>
    <property type="match status" value="2"/>
</dbReference>
<dbReference type="Pfam" id="PF05424">
    <property type="entry name" value="Duffy_binding"/>
    <property type="match status" value="4"/>
</dbReference>
<dbReference type="InterPro" id="IPR049158">
    <property type="entry name" value="PfEMP1_CIDRalpha1_dom"/>
</dbReference>
<dbReference type="SUPFAM" id="SSF140924">
    <property type="entry name" value="Duffy binding domain-like"/>
    <property type="match status" value="5"/>
</dbReference>
<dbReference type="Gene3D" id="1.20.58.830">
    <property type="match status" value="4"/>
</dbReference>
<dbReference type="VEuPathDB" id="PlasmoDB:PfML01_080006200"/>
<keyword evidence="1" id="KW-0175">Coiled coil</keyword>
<feature type="domain" description="Duffy-antigen binding" evidence="5">
    <location>
        <begin position="1099"/>
        <end position="1265"/>
    </location>
</feature>
<evidence type="ECO:0000259" key="5">
    <source>
        <dbReference type="Pfam" id="PF05424"/>
    </source>
</evidence>
<feature type="domain" description="Duffy-antigen binding" evidence="5">
    <location>
        <begin position="641"/>
        <end position="819"/>
    </location>
</feature>
<name>A0A191VZ41_PLAFA</name>
<dbReference type="Pfam" id="PF03011">
    <property type="entry name" value="PFEMP"/>
    <property type="match status" value="1"/>
</dbReference>
<feature type="non-terminal residue" evidence="8">
    <location>
        <position position="1"/>
    </location>
</feature>
<keyword evidence="3" id="KW-0812">Transmembrane</keyword>
<dbReference type="VEuPathDB" id="PlasmoDB:PfSN01_070005700"/>
<gene>
    <name evidence="8" type="primary">var</name>
</gene>
<dbReference type="GO" id="GO:0016020">
    <property type="term" value="C:membrane"/>
    <property type="evidence" value="ECO:0007669"/>
    <property type="project" value="InterPro"/>
</dbReference>
<dbReference type="VEuPathDB" id="PlasmoDB:PfNF135_120059300"/>
<dbReference type="FunFam" id="1.20.58.1930:FF:000002">
    <property type="entry name" value="Erythrocyte membrane protein 1, PfEMP1"/>
    <property type="match status" value="1"/>
</dbReference>
<feature type="domain" description="Duffy-binding-like" evidence="7">
    <location>
        <begin position="111"/>
        <end position="266"/>
    </location>
</feature>
<dbReference type="VEuPathDB" id="PlasmoDB:PfGB4_050039200"/>
<evidence type="ECO:0000259" key="4">
    <source>
        <dbReference type="Pfam" id="PF03011"/>
    </source>
</evidence>
<evidence type="ECO:0000256" key="3">
    <source>
        <dbReference type="SAM" id="Phobius"/>
    </source>
</evidence>
<organism evidence="8">
    <name type="scientific">Plasmodium falciparum</name>
    <name type="common">malaria parasite P. falciparum</name>
    <dbReference type="NCBI Taxonomy" id="5833"/>
    <lineage>
        <taxon>Eukaryota</taxon>
        <taxon>Sar</taxon>
        <taxon>Alveolata</taxon>
        <taxon>Apicomplexa</taxon>
        <taxon>Aconoidasida</taxon>
        <taxon>Haemosporida</taxon>
        <taxon>Plasmodiidae</taxon>
        <taxon>Plasmodium</taxon>
        <taxon>Plasmodium (Laverania)</taxon>
    </lineage>
</organism>
<dbReference type="Pfam" id="PF21807">
    <property type="entry name" value="PfEMP1_CIDRalpha1_dom"/>
    <property type="match status" value="1"/>
</dbReference>
<feature type="region of interest" description="Disordered" evidence="2">
    <location>
        <begin position="923"/>
        <end position="947"/>
    </location>
</feature>
<dbReference type="VEuPathDB" id="PlasmoDB:PfTG01_000049800"/>
<dbReference type="InterPro" id="IPR042202">
    <property type="entry name" value="Duffy-ag-bd_sf"/>
</dbReference>
<protein>
    <submittedName>
        <fullName evidence="8">Erythrocyte membrane protein 1</fullName>
    </submittedName>
</protein>
<feature type="domain" description="Duffy-binding-like" evidence="7">
    <location>
        <begin position="1721"/>
        <end position="1862"/>
    </location>
</feature>
<feature type="compositionally biased region" description="Acidic residues" evidence="2">
    <location>
        <begin position="1002"/>
        <end position="1042"/>
    </location>
</feature>
<feature type="domain" description="Duffy-antigen binding" evidence="5">
    <location>
        <begin position="1"/>
        <end position="107"/>
    </location>
</feature>
<reference evidence="8" key="1">
    <citation type="journal article" date="2016" name="EMBO Mol. Med.">
        <title>Plasmodium falciparum var genes expressed in children with severe malaria encode CIDRalpha1 domains.</title>
        <authorList>
            <person name="Jespersen J.S."/>
            <person name="Wang C.W."/>
            <person name="Mkumbaye S.I."/>
            <person name="Minja D.T."/>
            <person name="Petersen B."/>
            <person name="Turner L."/>
            <person name="Petersen J.E."/>
            <person name="Lusingu J.P."/>
            <person name="Theander T.G."/>
            <person name="Lavstsen T."/>
        </authorList>
    </citation>
    <scope>NUCLEOTIDE SEQUENCE</scope>
    <source>
        <strain evidence="8">1869-3</strain>
    </source>
</reference>
<evidence type="ECO:0000256" key="2">
    <source>
        <dbReference type="SAM" id="MobiDB-lite"/>
    </source>
</evidence>
<feature type="region of interest" description="Disordered" evidence="2">
    <location>
        <begin position="976"/>
        <end position="1051"/>
    </location>
</feature>
<keyword evidence="3" id="KW-1133">Transmembrane helix</keyword>
<dbReference type="InterPro" id="IPR054595">
    <property type="entry name" value="DBL_C"/>
</dbReference>
<feature type="transmembrane region" description="Helical" evidence="3">
    <location>
        <begin position="1953"/>
        <end position="1974"/>
    </location>
</feature>
<dbReference type="InterPro" id="IPR008602">
    <property type="entry name" value="Duffy-antigen-binding"/>
</dbReference>
<evidence type="ECO:0000256" key="1">
    <source>
        <dbReference type="SAM" id="Coils"/>
    </source>
</evidence>
<feature type="compositionally biased region" description="Acidic residues" evidence="2">
    <location>
        <begin position="980"/>
        <end position="995"/>
    </location>
</feature>
<dbReference type="InterPro" id="IPR004258">
    <property type="entry name" value="DBL"/>
</dbReference>
<accession>A0A191VZ41</accession>
<evidence type="ECO:0000313" key="8">
    <source>
        <dbReference type="EMBL" id="ANJ20976.1"/>
    </source>
</evidence>
<feature type="domain" description="PfEMP1 CIDRalpha1" evidence="6">
    <location>
        <begin position="309"/>
        <end position="363"/>
    </location>
</feature>
<dbReference type="VEuPathDB" id="PlasmoDB:PfSD01_000005100"/>
<evidence type="ECO:0000259" key="6">
    <source>
        <dbReference type="Pfam" id="PF21807"/>
    </source>
</evidence>
<dbReference type="Gene3D" id="1.20.58.1930">
    <property type="match status" value="1"/>
</dbReference>
<dbReference type="VEuPathDB" id="PlasmoDB:PfNF166_050005600"/>
<proteinExistence type="predicted"/>
<dbReference type="EMBL" id="KX154856">
    <property type="protein sequence ID" value="ANJ20976.1"/>
    <property type="molecule type" value="Genomic_DNA"/>
</dbReference>
<dbReference type="GO" id="GO:0046789">
    <property type="term" value="F:host cell surface receptor binding"/>
    <property type="evidence" value="ECO:0007669"/>
    <property type="project" value="InterPro"/>
</dbReference>
<feature type="non-terminal residue" evidence="8">
    <location>
        <position position="1975"/>
    </location>
</feature>